<evidence type="ECO:0000313" key="14">
    <source>
        <dbReference type="Proteomes" id="UP000025227"/>
    </source>
</evidence>
<proteinExistence type="inferred from homology"/>
<dbReference type="WBParaSite" id="HCON_00114490-00001">
    <property type="protein sequence ID" value="HCON_00114490-00001"/>
    <property type="gene ID" value="HCON_00114490"/>
</dbReference>
<evidence type="ECO:0000256" key="9">
    <source>
        <dbReference type="ARBA" id="ARBA00030658"/>
    </source>
</evidence>
<dbReference type="GO" id="GO:0048471">
    <property type="term" value="C:perinuclear region of cytoplasm"/>
    <property type="evidence" value="ECO:0007669"/>
    <property type="project" value="UniProtKB-SubCell"/>
</dbReference>
<keyword evidence="14" id="KW-1185">Reference proteome</keyword>
<dbReference type="GO" id="GO:0051301">
    <property type="term" value="P:cell division"/>
    <property type="evidence" value="ECO:0007669"/>
    <property type="project" value="UniProtKB-KW"/>
</dbReference>
<dbReference type="OrthoDB" id="5844105at2759"/>
<dbReference type="OMA" id="NCTAMHR"/>
<comment type="subcellular location">
    <subcellularLocation>
        <location evidence="2">Cytoplasm</location>
        <location evidence="2">Perinuclear region</location>
    </subcellularLocation>
    <subcellularLocation>
        <location evidence="1">Nucleus</location>
    </subcellularLocation>
</comment>
<evidence type="ECO:0000256" key="10">
    <source>
        <dbReference type="ARBA" id="ARBA00032585"/>
    </source>
</evidence>
<dbReference type="Pfam" id="PF10221">
    <property type="entry name" value="Mat89Bb"/>
    <property type="match status" value="1"/>
</dbReference>
<feature type="region of interest" description="Disordered" evidence="13">
    <location>
        <begin position="654"/>
        <end position="689"/>
    </location>
</feature>
<comment type="subunit">
    <text evidence="12">Belongs to the multiprotein complex Integrator, at least composed of IntS1, IntS2, IntS3, IntS4, omd/IntS5, IntS6, defl/IntS7, IntS8, IntS9, IntS10, IntS11, IntS12, asun/IntS13, IntS14 and IntS15. The core complex associates with protein phosphatase 2A subunits mts/PP2A and Pp2A-29B, to form the Integrator-PP2A (INTAC) complex.</text>
</comment>
<evidence type="ECO:0000256" key="3">
    <source>
        <dbReference type="ARBA" id="ARBA00020501"/>
    </source>
</evidence>
<dbReference type="GO" id="GO:0007346">
    <property type="term" value="P:regulation of mitotic cell cycle"/>
    <property type="evidence" value="ECO:0007669"/>
    <property type="project" value="TreeGrafter"/>
</dbReference>
<evidence type="ECO:0000256" key="7">
    <source>
        <dbReference type="ARBA" id="ARBA00023242"/>
    </source>
</evidence>
<keyword evidence="8" id="KW-0131">Cell cycle</keyword>
<keyword evidence="6" id="KW-0498">Mitosis</keyword>
<name>A0A7I4YNL1_HAECO</name>
<dbReference type="Proteomes" id="UP000025227">
    <property type="component" value="Unplaced"/>
</dbReference>
<sequence>FSMGLGLDHKVLVVLDHGPRFARKAGNPLSITLKESSVNRTVGKCDKSLWTWCVEATLELHRTVSDLFSEERDPSSARLMRLVLADFVGRVLQPRWGTQLVTQQELLASLSAIGLPSTNDEGESLALSGVTLAIEALSQLSEAQMKGEKSEASSEKESSVVKERSNFSRVPKCWDGPSTSTIPSESDRKVVENCGSVVVFTAYTQDEQLTELENEVADMINSRNRIIKSLQDSTFSCLNHVKLYIINVYPADQPSQVTSKSFREISSAMSSCILSRSAGVELISAIHSVAIDIYDLVSTTVSGIPMKEEAQQGQPAVAINYDVELLHRREAHAELERLGLVTANSSEDVTGSLMVFSGNATYPTTRLVWATPVPKGRWNMFPRTRHASTVTPSAVNSRPSVCLSSYLLQGRNVMLEINHVAKSEGLLGNVGAKLIAHTLIAHGGHIYIHANDLGPHKLLDAQDVREKMKLKRTANARIPDFISLMKESTLRMSNDVDKKVAPPATNVLCAQPRRHLLRVTRYWPLRFDRTFIYNIPKRFDAFFTIMRQPQLSTVDVDKCKQVIHQLMALKDSKERLLDGYVATRLLTDSNSRDEQLQVCFAEIARHLANYANHSEKHNEVFHFFVQSAGIERNVKIPSSDVLVTDRIHCKRQESSCSNSAMPSVSVTSSTASDMRSSNRSDSPLPKKPRKSCYLWKPNETLNLFDYLMEKEECQHRSQWVDFVGRVKAGNRPANLYPNLESAAASTKQD</sequence>
<dbReference type="GO" id="GO:0051642">
    <property type="term" value="P:centrosome localization"/>
    <property type="evidence" value="ECO:0007669"/>
    <property type="project" value="TreeGrafter"/>
</dbReference>
<evidence type="ECO:0000256" key="1">
    <source>
        <dbReference type="ARBA" id="ARBA00004123"/>
    </source>
</evidence>
<evidence type="ECO:0000256" key="6">
    <source>
        <dbReference type="ARBA" id="ARBA00022776"/>
    </source>
</evidence>
<keyword evidence="5" id="KW-0132">Cell division</keyword>
<dbReference type="GO" id="GO:0032039">
    <property type="term" value="C:integrator complex"/>
    <property type="evidence" value="ECO:0007669"/>
    <property type="project" value="TreeGrafter"/>
</dbReference>
<reference evidence="15" key="1">
    <citation type="submission" date="2020-12" db="UniProtKB">
        <authorList>
            <consortium name="WormBaseParasite"/>
        </authorList>
    </citation>
    <scope>IDENTIFICATION</scope>
    <source>
        <strain evidence="15">MHco3</strain>
    </source>
</reference>
<evidence type="ECO:0000313" key="15">
    <source>
        <dbReference type="WBParaSite" id="HCON_00114490-00001"/>
    </source>
</evidence>
<evidence type="ECO:0000256" key="12">
    <source>
        <dbReference type="ARBA" id="ARBA00065185"/>
    </source>
</evidence>
<keyword evidence="7" id="KW-0539">Nucleus</keyword>
<feature type="compositionally biased region" description="Polar residues" evidence="13">
    <location>
        <begin position="654"/>
        <end position="681"/>
    </location>
</feature>
<comment type="similarity">
    <text evidence="11">Belongs to the Integrator subunit 13 family.</text>
</comment>
<evidence type="ECO:0000256" key="5">
    <source>
        <dbReference type="ARBA" id="ARBA00022618"/>
    </source>
</evidence>
<evidence type="ECO:0000256" key="13">
    <source>
        <dbReference type="SAM" id="MobiDB-lite"/>
    </source>
</evidence>
<dbReference type="PANTHER" id="PTHR12955">
    <property type="entry name" value="SARCOMA ANTIGEN NY-SAR-95-RELATED"/>
    <property type="match status" value="1"/>
</dbReference>
<accession>A0A7I4YNL1</accession>
<evidence type="ECO:0000256" key="8">
    <source>
        <dbReference type="ARBA" id="ARBA00023306"/>
    </source>
</evidence>
<evidence type="ECO:0000256" key="2">
    <source>
        <dbReference type="ARBA" id="ARBA00004556"/>
    </source>
</evidence>
<dbReference type="PANTHER" id="PTHR12955:SF1">
    <property type="entry name" value="INTEGRATOR COMPLEX SUBUNIT 13"/>
    <property type="match status" value="1"/>
</dbReference>
<dbReference type="InterPro" id="IPR019355">
    <property type="entry name" value="Cell_cycle_regulator_Mat89Bb"/>
</dbReference>
<dbReference type="AlphaFoldDB" id="A0A7I4YNL1"/>
<organism evidence="14 15">
    <name type="scientific">Haemonchus contortus</name>
    <name type="common">Barber pole worm</name>
    <dbReference type="NCBI Taxonomy" id="6289"/>
    <lineage>
        <taxon>Eukaryota</taxon>
        <taxon>Metazoa</taxon>
        <taxon>Ecdysozoa</taxon>
        <taxon>Nematoda</taxon>
        <taxon>Chromadorea</taxon>
        <taxon>Rhabditida</taxon>
        <taxon>Rhabditina</taxon>
        <taxon>Rhabditomorpha</taxon>
        <taxon>Strongyloidea</taxon>
        <taxon>Trichostrongylidae</taxon>
        <taxon>Haemonchus</taxon>
    </lineage>
</organism>
<keyword evidence="4" id="KW-0963">Cytoplasm</keyword>
<evidence type="ECO:0000256" key="4">
    <source>
        <dbReference type="ARBA" id="ARBA00022490"/>
    </source>
</evidence>
<evidence type="ECO:0000256" key="11">
    <source>
        <dbReference type="ARBA" id="ARBA00061603"/>
    </source>
</evidence>
<protein>
    <recommendedName>
        <fullName evidence="3">Protein asunder</fullName>
    </recommendedName>
    <alternativeName>
        <fullName evidence="10">Cell cycle regulator Mat89Bb</fullName>
    </alternativeName>
    <alternativeName>
        <fullName evidence="9">Set apart in position or space protein</fullName>
    </alternativeName>
</protein>